<organism evidence="3 4">
    <name type="scientific">Sphingomonas kyungheensis</name>
    <dbReference type="NCBI Taxonomy" id="1069987"/>
    <lineage>
        <taxon>Bacteria</taxon>
        <taxon>Pseudomonadati</taxon>
        <taxon>Pseudomonadota</taxon>
        <taxon>Alphaproteobacteria</taxon>
        <taxon>Sphingomonadales</taxon>
        <taxon>Sphingomonadaceae</taxon>
        <taxon>Sphingomonas</taxon>
    </lineage>
</organism>
<dbReference type="Proteomes" id="UP001367771">
    <property type="component" value="Unassembled WGS sequence"/>
</dbReference>
<sequence length="224" mass="24339">MTTAAMMTADTLPTGAAQPDASGAPTLRKRLTDWIWHIHGSVPLDPGQSPDEAFDRLDPLFRTTGTARERNGDTLTFSKRDAAAQDRMAVFSGGMLWIEAQAEGLVLRYRLLSKALLYCFLAPLLFLAFAQATVALGKLESPKIEAKKPKAKKTPAPLNPIDKALGAPAPEQPKKKGGDDDKDKKPSPTEGYVFAGIFATLYAIGRVFEARRVGALFRRSLRQG</sequence>
<reference evidence="3 4" key="1">
    <citation type="journal article" date="2013" name="Int. J. Syst. Evol. Microbiol.">
        <title>Sphingomonas kyungheensis sp. nov., a bacterium with ginsenoside-converting activity isolated from soil of a ginseng field.</title>
        <authorList>
            <person name="Son H.M."/>
            <person name="Yang J.E."/>
            <person name="Park Y."/>
            <person name="Han C.K."/>
            <person name="Kim S.G."/>
            <person name="Kook M."/>
            <person name="Yi T.H."/>
        </authorList>
    </citation>
    <scope>NUCLEOTIDE SEQUENCE [LARGE SCALE GENOMIC DNA]</scope>
    <source>
        <strain evidence="3 4">LMG 26582</strain>
    </source>
</reference>
<gene>
    <name evidence="3" type="ORF">V8201_15495</name>
</gene>
<protein>
    <submittedName>
        <fullName evidence="3">Uncharacterized protein</fullName>
    </submittedName>
</protein>
<evidence type="ECO:0000256" key="2">
    <source>
        <dbReference type="SAM" id="Phobius"/>
    </source>
</evidence>
<dbReference type="RefSeq" id="WP_336545856.1">
    <property type="nucleotide sequence ID" value="NZ_JBBBDM010000010.1"/>
</dbReference>
<comment type="caution">
    <text evidence="3">The sequence shown here is derived from an EMBL/GenBank/DDBJ whole genome shotgun (WGS) entry which is preliminary data.</text>
</comment>
<evidence type="ECO:0000313" key="4">
    <source>
        <dbReference type="Proteomes" id="UP001367771"/>
    </source>
</evidence>
<accession>A0ABU8H5Z9</accession>
<keyword evidence="2" id="KW-0812">Transmembrane</keyword>
<keyword evidence="2" id="KW-0472">Membrane</keyword>
<feature type="transmembrane region" description="Helical" evidence="2">
    <location>
        <begin position="191"/>
        <end position="208"/>
    </location>
</feature>
<feature type="compositionally biased region" description="Basic and acidic residues" evidence="1">
    <location>
        <begin position="172"/>
        <end position="187"/>
    </location>
</feature>
<dbReference type="EMBL" id="JBBBDM010000010">
    <property type="protein sequence ID" value="MEI5688496.1"/>
    <property type="molecule type" value="Genomic_DNA"/>
</dbReference>
<feature type="region of interest" description="Disordered" evidence="1">
    <location>
        <begin position="1"/>
        <end position="23"/>
    </location>
</feature>
<evidence type="ECO:0000313" key="3">
    <source>
        <dbReference type="EMBL" id="MEI5688496.1"/>
    </source>
</evidence>
<evidence type="ECO:0000256" key="1">
    <source>
        <dbReference type="SAM" id="MobiDB-lite"/>
    </source>
</evidence>
<proteinExistence type="predicted"/>
<name>A0ABU8H5Z9_9SPHN</name>
<feature type="region of interest" description="Disordered" evidence="1">
    <location>
        <begin position="146"/>
        <end position="189"/>
    </location>
</feature>
<keyword evidence="2" id="KW-1133">Transmembrane helix</keyword>
<feature type="transmembrane region" description="Helical" evidence="2">
    <location>
        <begin position="115"/>
        <end position="136"/>
    </location>
</feature>
<keyword evidence="4" id="KW-1185">Reference proteome</keyword>